<evidence type="ECO:0000256" key="2">
    <source>
        <dbReference type="ARBA" id="ARBA00003921"/>
    </source>
</evidence>
<dbReference type="Gene3D" id="3.30.465.10">
    <property type="match status" value="1"/>
</dbReference>
<dbReference type="PANTHER" id="PTHR21071">
    <property type="entry name" value="UDP-N-ACETYLENOLPYRUVOYLGLUCOSAMINE REDUCTASE"/>
    <property type="match status" value="1"/>
</dbReference>
<keyword evidence="8 16" id="KW-0274">FAD</keyword>
<keyword evidence="10 16" id="KW-0133">Cell shape</keyword>
<keyword evidence="7 16" id="KW-0285">Flavoprotein</keyword>
<feature type="active site" description="Proton donor" evidence="16">
    <location>
        <position position="238"/>
    </location>
</feature>
<dbReference type="UniPathway" id="UPA00219"/>
<comment type="caution">
    <text evidence="18">The sequence shown here is derived from an EMBL/GenBank/DDBJ whole genome shotgun (WGS) entry which is preliminary data.</text>
</comment>
<keyword evidence="9 16" id="KW-0521">NADP</keyword>
<name>A0A1G2DFV5_9BACT</name>
<dbReference type="GO" id="GO:0005829">
    <property type="term" value="C:cytosol"/>
    <property type="evidence" value="ECO:0007669"/>
    <property type="project" value="TreeGrafter"/>
</dbReference>
<evidence type="ECO:0000256" key="5">
    <source>
        <dbReference type="ARBA" id="ARBA00022490"/>
    </source>
</evidence>
<evidence type="ECO:0000313" key="19">
    <source>
        <dbReference type="Proteomes" id="UP000178534"/>
    </source>
</evidence>
<keyword evidence="6 16" id="KW-0132">Cell division</keyword>
<dbReference type="GO" id="GO:0009252">
    <property type="term" value="P:peptidoglycan biosynthetic process"/>
    <property type="evidence" value="ECO:0007669"/>
    <property type="project" value="UniProtKB-UniRule"/>
</dbReference>
<gene>
    <name evidence="16" type="primary">murB</name>
    <name evidence="18" type="ORF">A2942_00180</name>
</gene>
<protein>
    <recommendedName>
        <fullName evidence="16">UDP-N-acetylenolpyruvoylglucosamine reductase</fullName>
        <ecNumber evidence="16">1.3.1.98</ecNumber>
    </recommendedName>
    <alternativeName>
        <fullName evidence="16">UDP-N-acetylmuramate dehydrogenase</fullName>
    </alternativeName>
</protein>
<evidence type="ECO:0000256" key="10">
    <source>
        <dbReference type="ARBA" id="ARBA00022960"/>
    </source>
</evidence>
<evidence type="ECO:0000259" key="17">
    <source>
        <dbReference type="PROSITE" id="PS51387"/>
    </source>
</evidence>
<dbReference type="AlphaFoldDB" id="A0A1G2DFV5"/>
<feature type="active site" evidence="16">
    <location>
        <position position="164"/>
    </location>
</feature>
<dbReference type="InterPro" id="IPR003170">
    <property type="entry name" value="MurB"/>
</dbReference>
<dbReference type="EC" id="1.3.1.98" evidence="16"/>
<feature type="domain" description="FAD-binding PCMH-type" evidence="17">
    <location>
        <begin position="16"/>
        <end position="188"/>
    </location>
</feature>
<dbReference type="GO" id="GO:0008762">
    <property type="term" value="F:UDP-N-acetylmuramate dehydrogenase activity"/>
    <property type="evidence" value="ECO:0007669"/>
    <property type="project" value="UniProtKB-UniRule"/>
</dbReference>
<evidence type="ECO:0000256" key="4">
    <source>
        <dbReference type="ARBA" id="ARBA00004752"/>
    </source>
</evidence>
<comment type="function">
    <text evidence="2 16">Cell wall formation.</text>
</comment>
<organism evidence="18 19">
    <name type="scientific">Candidatus Lloydbacteria bacterium RIFCSPLOWO2_01_FULL_50_20</name>
    <dbReference type="NCBI Taxonomy" id="1798665"/>
    <lineage>
        <taxon>Bacteria</taxon>
        <taxon>Candidatus Lloydiibacteriota</taxon>
    </lineage>
</organism>
<evidence type="ECO:0000256" key="15">
    <source>
        <dbReference type="ARBA" id="ARBA00048914"/>
    </source>
</evidence>
<comment type="catalytic activity">
    <reaction evidence="15 16">
        <text>UDP-N-acetyl-alpha-D-muramate + NADP(+) = UDP-N-acetyl-3-O-(1-carboxyvinyl)-alpha-D-glucosamine + NADPH + H(+)</text>
        <dbReference type="Rhea" id="RHEA:12248"/>
        <dbReference type="ChEBI" id="CHEBI:15378"/>
        <dbReference type="ChEBI" id="CHEBI:57783"/>
        <dbReference type="ChEBI" id="CHEBI:58349"/>
        <dbReference type="ChEBI" id="CHEBI:68483"/>
        <dbReference type="ChEBI" id="CHEBI:70757"/>
        <dbReference type="EC" id="1.3.1.98"/>
    </reaction>
</comment>
<proteinExistence type="inferred from homology"/>
<dbReference type="GO" id="GO:0008360">
    <property type="term" value="P:regulation of cell shape"/>
    <property type="evidence" value="ECO:0007669"/>
    <property type="project" value="UniProtKB-KW"/>
</dbReference>
<dbReference type="NCBIfam" id="NF000755">
    <property type="entry name" value="PRK00046.1"/>
    <property type="match status" value="1"/>
</dbReference>
<dbReference type="Pfam" id="PF01565">
    <property type="entry name" value="FAD_binding_4"/>
    <property type="match status" value="1"/>
</dbReference>
<dbReference type="InterPro" id="IPR011601">
    <property type="entry name" value="MurB_C"/>
</dbReference>
<evidence type="ECO:0000256" key="14">
    <source>
        <dbReference type="ARBA" id="ARBA00023316"/>
    </source>
</evidence>
<evidence type="ECO:0000256" key="16">
    <source>
        <dbReference type="HAMAP-Rule" id="MF_00037"/>
    </source>
</evidence>
<dbReference type="InterPro" id="IPR006094">
    <property type="entry name" value="Oxid_FAD_bind_N"/>
</dbReference>
<dbReference type="Gene3D" id="3.90.78.10">
    <property type="entry name" value="UDP-N-acetylenolpyruvoylglucosamine reductase, C-terminal domain"/>
    <property type="match status" value="1"/>
</dbReference>
<evidence type="ECO:0000256" key="1">
    <source>
        <dbReference type="ARBA" id="ARBA00001974"/>
    </source>
</evidence>
<dbReference type="InterPro" id="IPR036318">
    <property type="entry name" value="FAD-bd_PCMH-like_sf"/>
</dbReference>
<reference evidence="18 19" key="1">
    <citation type="journal article" date="2016" name="Nat. Commun.">
        <title>Thousands of microbial genomes shed light on interconnected biogeochemical processes in an aquifer system.</title>
        <authorList>
            <person name="Anantharaman K."/>
            <person name="Brown C.T."/>
            <person name="Hug L.A."/>
            <person name="Sharon I."/>
            <person name="Castelle C.J."/>
            <person name="Probst A.J."/>
            <person name="Thomas B.C."/>
            <person name="Singh A."/>
            <person name="Wilkins M.J."/>
            <person name="Karaoz U."/>
            <person name="Brodie E.L."/>
            <person name="Williams K.H."/>
            <person name="Hubbard S.S."/>
            <person name="Banfield J.F."/>
        </authorList>
    </citation>
    <scope>NUCLEOTIDE SEQUENCE [LARGE SCALE GENOMIC DNA]</scope>
</reference>
<comment type="pathway">
    <text evidence="4 16">Cell wall biogenesis; peptidoglycan biosynthesis.</text>
</comment>
<dbReference type="NCBIfam" id="TIGR00179">
    <property type="entry name" value="murB"/>
    <property type="match status" value="1"/>
</dbReference>
<keyword evidence="11 16" id="KW-0573">Peptidoglycan synthesis</keyword>
<dbReference type="SUPFAM" id="SSF56194">
    <property type="entry name" value="Uridine diphospho-N-Acetylenolpyruvylglucosamine reductase, MurB, C-terminal domain"/>
    <property type="match status" value="1"/>
</dbReference>
<sequence>MEMNESVPLAPYTTFKIGGPARYFCDIHSLNEIKEAVAFAREKHLPTFILGGGSNVLISDSGFDGVVLHIVLSGIEWEEEGDTIFATAGAGVVWDELVRESVERGYWGLENLSHIPGSVGASAVQNIGCYGVEACEAIEWVEEYDTENDLVRRVFPHDCAFGYRDSVWKHDRKGVRVITRVRFRLAKNGSPKTDYKDLREYFSDKTIIHPTQQEVRDALFTIRSQKLPDLARYGTAGSFFKNPVVTTEEAVQFLKRFPEALHFSSGGNEIKLSAPWIIDHVLNLRGIRKGNVGTWGKQALVLVNYGGASAEEIKTLAHEIQFRAHELTNIALSPEVVFIGSES</sequence>
<comment type="similarity">
    <text evidence="16">Belongs to the MurB family.</text>
</comment>
<dbReference type="InterPro" id="IPR016166">
    <property type="entry name" value="FAD-bd_PCMH"/>
</dbReference>
<dbReference type="Proteomes" id="UP000178534">
    <property type="component" value="Unassembled WGS sequence"/>
</dbReference>
<keyword evidence="14 16" id="KW-0961">Cell wall biogenesis/degradation</keyword>
<dbReference type="HAMAP" id="MF_00037">
    <property type="entry name" value="MurB"/>
    <property type="match status" value="1"/>
</dbReference>
<dbReference type="SUPFAM" id="SSF56176">
    <property type="entry name" value="FAD-binding/transporter-associated domain-like"/>
    <property type="match status" value="1"/>
</dbReference>
<keyword evidence="13 16" id="KW-0131">Cell cycle</keyword>
<dbReference type="Gene3D" id="3.30.43.10">
    <property type="entry name" value="Uridine Diphospho-n-acetylenolpyruvylglucosamine Reductase, domain 2"/>
    <property type="match status" value="1"/>
</dbReference>
<dbReference type="PANTHER" id="PTHR21071:SF4">
    <property type="entry name" value="UDP-N-ACETYLENOLPYRUVOYLGLUCOSAMINE REDUCTASE"/>
    <property type="match status" value="1"/>
</dbReference>
<evidence type="ECO:0000256" key="6">
    <source>
        <dbReference type="ARBA" id="ARBA00022618"/>
    </source>
</evidence>
<keyword evidence="5 16" id="KW-0963">Cytoplasm</keyword>
<feature type="active site" evidence="16">
    <location>
        <position position="335"/>
    </location>
</feature>
<evidence type="ECO:0000256" key="9">
    <source>
        <dbReference type="ARBA" id="ARBA00022857"/>
    </source>
</evidence>
<dbReference type="GO" id="GO:0071949">
    <property type="term" value="F:FAD binding"/>
    <property type="evidence" value="ECO:0007669"/>
    <property type="project" value="InterPro"/>
</dbReference>
<accession>A0A1G2DFV5</accession>
<dbReference type="GO" id="GO:0051301">
    <property type="term" value="P:cell division"/>
    <property type="evidence" value="ECO:0007669"/>
    <property type="project" value="UniProtKB-KW"/>
</dbReference>
<dbReference type="Pfam" id="PF02873">
    <property type="entry name" value="MurB_C"/>
    <property type="match status" value="1"/>
</dbReference>
<evidence type="ECO:0000256" key="7">
    <source>
        <dbReference type="ARBA" id="ARBA00022630"/>
    </source>
</evidence>
<evidence type="ECO:0000313" key="18">
    <source>
        <dbReference type="EMBL" id="OGZ12515.1"/>
    </source>
</evidence>
<evidence type="ECO:0000256" key="13">
    <source>
        <dbReference type="ARBA" id="ARBA00023306"/>
    </source>
</evidence>
<dbReference type="InterPro" id="IPR016167">
    <property type="entry name" value="FAD-bd_PCMH_sub1"/>
</dbReference>
<comment type="cofactor">
    <cofactor evidence="1 16">
        <name>FAD</name>
        <dbReference type="ChEBI" id="CHEBI:57692"/>
    </cofactor>
</comment>
<evidence type="ECO:0000256" key="12">
    <source>
        <dbReference type="ARBA" id="ARBA00023002"/>
    </source>
</evidence>
<keyword evidence="12 16" id="KW-0560">Oxidoreductase</keyword>
<evidence type="ECO:0000256" key="11">
    <source>
        <dbReference type="ARBA" id="ARBA00022984"/>
    </source>
</evidence>
<dbReference type="NCBIfam" id="NF010478">
    <property type="entry name" value="PRK13903.1"/>
    <property type="match status" value="1"/>
</dbReference>
<dbReference type="InterPro" id="IPR016169">
    <property type="entry name" value="FAD-bd_PCMH_sub2"/>
</dbReference>
<dbReference type="STRING" id="1798665.A2942_00180"/>
<evidence type="ECO:0000256" key="8">
    <source>
        <dbReference type="ARBA" id="ARBA00022827"/>
    </source>
</evidence>
<dbReference type="PROSITE" id="PS51387">
    <property type="entry name" value="FAD_PCMH"/>
    <property type="match status" value="1"/>
</dbReference>
<dbReference type="InterPro" id="IPR036635">
    <property type="entry name" value="MurB_C_sf"/>
</dbReference>
<comment type="subcellular location">
    <subcellularLocation>
        <location evidence="3 16">Cytoplasm</location>
    </subcellularLocation>
</comment>
<dbReference type="EMBL" id="MHLP01000021">
    <property type="protein sequence ID" value="OGZ12515.1"/>
    <property type="molecule type" value="Genomic_DNA"/>
</dbReference>
<dbReference type="GO" id="GO:0071555">
    <property type="term" value="P:cell wall organization"/>
    <property type="evidence" value="ECO:0007669"/>
    <property type="project" value="UniProtKB-KW"/>
</dbReference>
<evidence type="ECO:0000256" key="3">
    <source>
        <dbReference type="ARBA" id="ARBA00004496"/>
    </source>
</evidence>